<sequence>MTVDETVDEVACETVHETACEAAWEPACEAGPDLAGLARTRRPARFRPRLA</sequence>
<name>A0ABP6P728_9ACTN</name>
<proteinExistence type="predicted"/>
<protein>
    <submittedName>
        <fullName evidence="1">Uncharacterized protein</fullName>
    </submittedName>
</protein>
<dbReference type="Proteomes" id="UP001501866">
    <property type="component" value="Unassembled WGS sequence"/>
</dbReference>
<evidence type="ECO:0000313" key="2">
    <source>
        <dbReference type="Proteomes" id="UP001501866"/>
    </source>
</evidence>
<reference evidence="2" key="1">
    <citation type="journal article" date="2019" name="Int. J. Syst. Evol. Microbiol.">
        <title>The Global Catalogue of Microorganisms (GCM) 10K type strain sequencing project: providing services to taxonomists for standard genome sequencing and annotation.</title>
        <authorList>
            <consortium name="The Broad Institute Genomics Platform"/>
            <consortium name="The Broad Institute Genome Sequencing Center for Infectious Disease"/>
            <person name="Wu L."/>
            <person name="Ma J."/>
        </authorList>
    </citation>
    <scope>NUCLEOTIDE SEQUENCE [LARGE SCALE GENOMIC DNA]</scope>
    <source>
        <strain evidence="2">JCM 9095</strain>
    </source>
</reference>
<accession>A0ABP6P728</accession>
<dbReference type="EMBL" id="BAAAUH010000007">
    <property type="protein sequence ID" value="GAA3167560.1"/>
    <property type="molecule type" value="Genomic_DNA"/>
</dbReference>
<organism evidence="1 2">
    <name type="scientific">Streptomyces virens</name>
    <dbReference type="NCBI Taxonomy" id="285572"/>
    <lineage>
        <taxon>Bacteria</taxon>
        <taxon>Bacillati</taxon>
        <taxon>Actinomycetota</taxon>
        <taxon>Actinomycetes</taxon>
        <taxon>Kitasatosporales</taxon>
        <taxon>Streptomycetaceae</taxon>
        <taxon>Streptomyces</taxon>
    </lineage>
</organism>
<gene>
    <name evidence="1" type="ORF">GCM10010451_14810</name>
</gene>
<dbReference type="RefSeq" id="WP_346139755.1">
    <property type="nucleotide sequence ID" value="NZ_BAAAUH010000007.1"/>
</dbReference>
<evidence type="ECO:0000313" key="1">
    <source>
        <dbReference type="EMBL" id="GAA3167560.1"/>
    </source>
</evidence>
<keyword evidence="2" id="KW-1185">Reference proteome</keyword>
<comment type="caution">
    <text evidence="1">The sequence shown here is derived from an EMBL/GenBank/DDBJ whole genome shotgun (WGS) entry which is preliminary data.</text>
</comment>